<feature type="compositionally biased region" description="Acidic residues" evidence="8">
    <location>
        <begin position="214"/>
        <end position="232"/>
    </location>
</feature>
<reference evidence="9 10" key="1">
    <citation type="submission" date="2016-03" db="EMBL/GenBank/DDBJ databases">
        <title>How can Kluyveromyces marxianus grow so fast - potential evolutionary course in Saccharomyces Complex revealed by comparative genomics.</title>
        <authorList>
            <person name="Mo W."/>
            <person name="Lu W."/>
            <person name="Yang X."/>
            <person name="Qi J."/>
            <person name="Lv H."/>
        </authorList>
    </citation>
    <scope>NUCLEOTIDE SEQUENCE [LARGE SCALE GENOMIC DNA]</scope>
    <source>
        <strain evidence="9 10">FIM1</strain>
    </source>
</reference>
<evidence type="ECO:0000313" key="9">
    <source>
        <dbReference type="EMBL" id="QGN13532.1"/>
    </source>
</evidence>
<sequence length="245" mass="28121">MSNEFYIEDSLSGKQLNHQSTSLVVPQTFRNRVMSSMYYKVNLTPISMRGDTIVQLIPIIVRDLGSLNERKSPHMGVCGGVEFKCLLMKMINLRPPWDQLKVLLEPHESFNNKYITVLILCYLRISYYFLSETHSNEQGISFGLLHDMMKKYIKDHRKLKSYPLDVDCWSQAIKKELVISHLDEIVDWLCEKSEIWGIPLGKCSWCKIWDDDDDDENSDSGSDSDSDSDSISDTDSASNSSESNE</sequence>
<comment type="function">
    <text evidence="7">Required for pre-mRNA splicing.</text>
</comment>
<dbReference type="Proteomes" id="UP000422736">
    <property type="component" value="Chromosome 1"/>
</dbReference>
<evidence type="ECO:0000256" key="6">
    <source>
        <dbReference type="ARBA" id="ARBA00023242"/>
    </source>
</evidence>
<proteinExistence type="inferred from homology"/>
<evidence type="ECO:0000256" key="3">
    <source>
        <dbReference type="ARBA" id="ARBA00022664"/>
    </source>
</evidence>
<dbReference type="PANTHER" id="PTHR23142">
    <property type="entry name" value="PRE-MRNA-SPLICING FACTOR 38A-RELATED"/>
    <property type="match status" value="1"/>
</dbReference>
<feature type="compositionally biased region" description="Low complexity" evidence="8">
    <location>
        <begin position="233"/>
        <end position="245"/>
    </location>
</feature>
<evidence type="ECO:0000256" key="4">
    <source>
        <dbReference type="ARBA" id="ARBA00022728"/>
    </source>
</evidence>
<reference evidence="9 10" key="2">
    <citation type="submission" date="2019-11" db="EMBL/GenBank/DDBJ databases">
        <authorList>
            <person name="Lu H."/>
        </authorList>
    </citation>
    <scope>NUCLEOTIDE SEQUENCE [LARGE SCALE GENOMIC DNA]</scope>
    <source>
        <strain evidence="9 10">FIM1</strain>
    </source>
</reference>
<keyword evidence="6 7" id="KW-0539">Nucleus</keyword>
<keyword evidence="4 7" id="KW-0747">Spliceosome</keyword>
<feature type="region of interest" description="Disordered" evidence="8">
    <location>
        <begin position="214"/>
        <end position="245"/>
    </location>
</feature>
<evidence type="ECO:0000256" key="7">
    <source>
        <dbReference type="RuleBase" id="RU367025"/>
    </source>
</evidence>
<gene>
    <name evidence="9" type="primary">PRP38</name>
    <name evidence="9" type="ORF">FIM1_172</name>
</gene>
<keyword evidence="10" id="KW-1185">Reference proteome</keyword>
<evidence type="ECO:0000256" key="5">
    <source>
        <dbReference type="ARBA" id="ARBA00023187"/>
    </source>
</evidence>
<evidence type="ECO:0000313" key="10">
    <source>
        <dbReference type="Proteomes" id="UP000422736"/>
    </source>
</evidence>
<dbReference type="InterPro" id="IPR005037">
    <property type="entry name" value="PRP38"/>
</dbReference>
<keyword evidence="5 7" id="KW-0508">mRNA splicing</keyword>
<evidence type="ECO:0000256" key="2">
    <source>
        <dbReference type="ARBA" id="ARBA00006164"/>
    </source>
</evidence>
<evidence type="ECO:0000256" key="1">
    <source>
        <dbReference type="ARBA" id="ARBA00004123"/>
    </source>
</evidence>
<comment type="similarity">
    <text evidence="2 7">Belongs to the PRP38 family.</text>
</comment>
<comment type="subcellular location">
    <subcellularLocation>
        <location evidence="1 7">Nucleus</location>
    </subcellularLocation>
</comment>
<keyword evidence="3 7" id="KW-0507">mRNA processing</keyword>
<protein>
    <recommendedName>
        <fullName evidence="7">Pre-mRNA-splicing factor 38</fullName>
    </recommendedName>
</protein>
<accession>A0ABX6ENS1</accession>
<evidence type="ECO:0000256" key="8">
    <source>
        <dbReference type="SAM" id="MobiDB-lite"/>
    </source>
</evidence>
<dbReference type="Pfam" id="PF03371">
    <property type="entry name" value="PRP38"/>
    <property type="match status" value="1"/>
</dbReference>
<organism evidence="9 10">
    <name type="scientific">Kluyveromyces marxianus</name>
    <name type="common">Yeast</name>
    <name type="synonym">Candida kefyr</name>
    <dbReference type="NCBI Taxonomy" id="4911"/>
    <lineage>
        <taxon>Eukaryota</taxon>
        <taxon>Fungi</taxon>
        <taxon>Dikarya</taxon>
        <taxon>Ascomycota</taxon>
        <taxon>Saccharomycotina</taxon>
        <taxon>Saccharomycetes</taxon>
        <taxon>Saccharomycetales</taxon>
        <taxon>Saccharomycetaceae</taxon>
        <taxon>Kluyveromyces</taxon>
    </lineage>
</organism>
<dbReference type="EMBL" id="CP015054">
    <property type="protein sequence ID" value="QGN13532.1"/>
    <property type="molecule type" value="Genomic_DNA"/>
</dbReference>
<name>A0ABX6ENS1_KLUMA</name>